<comment type="caution">
    <text evidence="2">The sequence shown here is derived from an EMBL/GenBank/DDBJ whole genome shotgun (WGS) entry which is preliminary data.</text>
</comment>
<dbReference type="PROSITE" id="PS51352">
    <property type="entry name" value="THIOREDOXIN_2"/>
    <property type="match status" value="1"/>
</dbReference>
<dbReference type="InterPro" id="IPR013766">
    <property type="entry name" value="Thioredoxin_domain"/>
</dbReference>
<protein>
    <submittedName>
        <fullName evidence="2">Thioredoxin family protein</fullName>
    </submittedName>
</protein>
<gene>
    <name evidence="2" type="ORF">ORG12_04330</name>
</gene>
<organism evidence="2 3">
    <name type="scientific">Curtobacterium poinsettiae</name>
    <dbReference type="NCBI Taxonomy" id="159612"/>
    <lineage>
        <taxon>Bacteria</taxon>
        <taxon>Bacillati</taxon>
        <taxon>Actinomycetota</taxon>
        <taxon>Actinomycetes</taxon>
        <taxon>Micrococcales</taxon>
        <taxon>Microbacteriaceae</taxon>
        <taxon>Curtobacterium</taxon>
    </lineage>
</organism>
<evidence type="ECO:0000313" key="3">
    <source>
        <dbReference type="Proteomes" id="UP001207276"/>
    </source>
</evidence>
<dbReference type="RefSeq" id="WP_214519979.1">
    <property type="nucleotide sequence ID" value="NZ_CP104934.1"/>
</dbReference>
<sequence length="163" mass="16782">MTVIVAVAVLAGVLALATVLGLLLRSRTGRAKPSPTAPDGTASTVDDLASADAFGSRATLVQFSTPTCARCPATRRLLDAVADHHEGVRRIEIDLAEHPGLASRFNVLQTPTVLLVDGSRTVRTRFGGPPRPPELAAALDTVLSTASAGSTGTADTTGTQESR</sequence>
<dbReference type="Gene3D" id="3.40.30.10">
    <property type="entry name" value="Glutaredoxin"/>
    <property type="match status" value="1"/>
</dbReference>
<name>A0ABT3RZ78_9MICO</name>
<evidence type="ECO:0000259" key="1">
    <source>
        <dbReference type="PROSITE" id="PS51352"/>
    </source>
</evidence>
<feature type="domain" description="Thioredoxin" evidence="1">
    <location>
        <begin position="26"/>
        <end position="144"/>
    </location>
</feature>
<dbReference type="EMBL" id="JAPJDE010000001">
    <property type="protein sequence ID" value="MCX2847895.1"/>
    <property type="molecule type" value="Genomic_DNA"/>
</dbReference>
<evidence type="ECO:0000313" key="2">
    <source>
        <dbReference type="EMBL" id="MCX2847895.1"/>
    </source>
</evidence>
<dbReference type="Proteomes" id="UP001207276">
    <property type="component" value="Unassembled WGS sequence"/>
</dbReference>
<dbReference type="Pfam" id="PF00085">
    <property type="entry name" value="Thioredoxin"/>
    <property type="match status" value="1"/>
</dbReference>
<dbReference type="InterPro" id="IPR036249">
    <property type="entry name" value="Thioredoxin-like_sf"/>
</dbReference>
<accession>A0ABT3RZ78</accession>
<keyword evidence="3" id="KW-1185">Reference proteome</keyword>
<reference evidence="2 3" key="1">
    <citation type="submission" date="2022-11" db="EMBL/GenBank/DDBJ databases">
        <title>Taxonomy of Curtobacterium flaccumfaciens.</title>
        <authorList>
            <person name="Osdaghi E."/>
            <person name="Taghavi S.M."/>
            <person name="Hamidizade M."/>
            <person name="Abachi H."/>
            <person name="Fazliarab A."/>
            <person name="Baeyen S."/>
            <person name="Portier P."/>
            <person name="Van Vaerenbergh J."/>
            <person name="Jacques M.-A."/>
        </authorList>
    </citation>
    <scope>NUCLEOTIDE SEQUENCE [LARGE SCALE GENOMIC DNA]</scope>
    <source>
        <strain evidence="2 3">LMG 3715</strain>
    </source>
</reference>
<proteinExistence type="predicted"/>
<dbReference type="CDD" id="cd02947">
    <property type="entry name" value="TRX_family"/>
    <property type="match status" value="1"/>
</dbReference>
<dbReference type="SUPFAM" id="SSF52833">
    <property type="entry name" value="Thioredoxin-like"/>
    <property type="match status" value="1"/>
</dbReference>